<dbReference type="PRINTS" id="PR00463">
    <property type="entry name" value="EP450I"/>
</dbReference>
<evidence type="ECO:0000256" key="7">
    <source>
        <dbReference type="ARBA" id="ARBA00023033"/>
    </source>
</evidence>
<dbReference type="InterPro" id="IPR002401">
    <property type="entry name" value="Cyt_P450_E_grp-I"/>
</dbReference>
<evidence type="ECO:0000256" key="3">
    <source>
        <dbReference type="ARBA" id="ARBA00022617"/>
    </source>
</evidence>
<dbReference type="InterPro" id="IPR001128">
    <property type="entry name" value="Cyt_P450"/>
</dbReference>
<dbReference type="EMBL" id="KZ679268">
    <property type="protein sequence ID" value="PTB37214.1"/>
    <property type="molecule type" value="Genomic_DNA"/>
</dbReference>
<feature type="transmembrane region" description="Helical" evidence="9">
    <location>
        <begin position="35"/>
        <end position="56"/>
    </location>
</feature>
<dbReference type="Pfam" id="PF00067">
    <property type="entry name" value="p450"/>
    <property type="match status" value="1"/>
</dbReference>
<evidence type="ECO:0000313" key="10">
    <source>
        <dbReference type="EMBL" id="PTB37214.1"/>
    </source>
</evidence>
<evidence type="ECO:0008006" key="12">
    <source>
        <dbReference type="Google" id="ProtNLM"/>
    </source>
</evidence>
<dbReference type="GO" id="GO:0020037">
    <property type="term" value="F:heme binding"/>
    <property type="evidence" value="ECO:0007669"/>
    <property type="project" value="InterPro"/>
</dbReference>
<evidence type="ECO:0000256" key="9">
    <source>
        <dbReference type="SAM" id="Phobius"/>
    </source>
</evidence>
<dbReference type="AlphaFoldDB" id="A0A2T3YXG7"/>
<feature type="binding site" description="axial binding residue" evidence="8">
    <location>
        <position position="488"/>
    </location>
    <ligand>
        <name>heme</name>
        <dbReference type="ChEBI" id="CHEBI:30413"/>
    </ligand>
    <ligandPart>
        <name>Fe</name>
        <dbReference type="ChEBI" id="CHEBI:18248"/>
    </ligandPart>
</feature>
<evidence type="ECO:0000256" key="5">
    <source>
        <dbReference type="ARBA" id="ARBA00023002"/>
    </source>
</evidence>
<keyword evidence="5" id="KW-0560">Oxidoreductase</keyword>
<dbReference type="STRING" id="1042311.A0A2T3YXG7"/>
<keyword evidence="11" id="KW-1185">Reference proteome</keyword>
<evidence type="ECO:0000256" key="2">
    <source>
        <dbReference type="ARBA" id="ARBA00010617"/>
    </source>
</evidence>
<dbReference type="GO" id="GO:0005506">
    <property type="term" value="F:iron ion binding"/>
    <property type="evidence" value="ECO:0007669"/>
    <property type="project" value="InterPro"/>
</dbReference>
<protein>
    <recommendedName>
        <fullName evidence="12">Cytochrome P450</fullName>
    </recommendedName>
</protein>
<comment type="similarity">
    <text evidence="2">Belongs to the cytochrome P450 family.</text>
</comment>
<evidence type="ECO:0000313" key="11">
    <source>
        <dbReference type="Proteomes" id="UP000240493"/>
    </source>
</evidence>
<dbReference type="InterPro" id="IPR050121">
    <property type="entry name" value="Cytochrome_P450_monoxygenase"/>
</dbReference>
<feature type="transmembrane region" description="Helical" evidence="9">
    <location>
        <begin position="6"/>
        <end position="23"/>
    </location>
</feature>
<evidence type="ECO:0000256" key="1">
    <source>
        <dbReference type="ARBA" id="ARBA00001971"/>
    </source>
</evidence>
<keyword evidence="9" id="KW-1133">Transmembrane helix</keyword>
<dbReference type="GO" id="GO:0004497">
    <property type="term" value="F:monooxygenase activity"/>
    <property type="evidence" value="ECO:0007669"/>
    <property type="project" value="UniProtKB-KW"/>
</dbReference>
<dbReference type="PANTHER" id="PTHR24305">
    <property type="entry name" value="CYTOCHROME P450"/>
    <property type="match status" value="1"/>
</dbReference>
<dbReference type="PANTHER" id="PTHR24305:SF187">
    <property type="entry name" value="P450, PUTATIVE (EUROFUNG)-RELATED"/>
    <property type="match status" value="1"/>
</dbReference>
<sequence length="545" mass="61634">MRPEMLAVASASGGVLSHLVYFIHGHRSMEAPKIVGFYIVAVCLLWMRCIHLQGAVHGASNAGIISASYFLGLFTSILVYRIFFHRLRRFPGPFAAKVTKLYGPYTALDRKPHLHWSKLFDKYGDIIRIGPNELMALSIDAQQKIHGAGSPCSKQNSAYESVNYKGHPNLDTILNHKDHRWRRQIWDKAFSTKSLETYERNAREVVYEWLEKLKSLQGQPINTSLYSTLIPFENMGRMGFSASFGSIKAGKEDDMLHYLEVTLGTLAKLGLLWWPIALMNAIGGSNDLIKFQKLACQMVDRRGEQADDEHEDIMKYFLEDYHSKEPKTMHHIDDIYSDAQAVMTGGTDTIAAVLSFAFYYIARDPTVQDKLRSELQPLFGRTAPGEFTNHDLGEAAAPYLNAVINETMRVDNPTCANGPRMMPPEGLEIDGVLIPGETLVYVPINSMHRSAKYFKEPDSFIPERWTTRPDLVIDKRAFHPFLLGPYNCVGKRLAMIVIRFTIAYTVWNYDFKFAPGEDGTSIHRDMINQAILKAGGLHCVFNKRA</sequence>
<name>A0A2T3YXG7_TRIA4</name>
<organism evidence="10 11">
    <name type="scientific">Trichoderma asperellum (strain ATCC 204424 / CBS 433.97 / NBRC 101777)</name>
    <dbReference type="NCBI Taxonomy" id="1042311"/>
    <lineage>
        <taxon>Eukaryota</taxon>
        <taxon>Fungi</taxon>
        <taxon>Dikarya</taxon>
        <taxon>Ascomycota</taxon>
        <taxon>Pezizomycotina</taxon>
        <taxon>Sordariomycetes</taxon>
        <taxon>Hypocreomycetidae</taxon>
        <taxon>Hypocreales</taxon>
        <taxon>Hypocreaceae</taxon>
        <taxon>Trichoderma</taxon>
    </lineage>
</organism>
<dbReference type="InterPro" id="IPR036396">
    <property type="entry name" value="Cyt_P450_sf"/>
</dbReference>
<keyword evidence="9" id="KW-0472">Membrane</keyword>
<evidence type="ECO:0000256" key="8">
    <source>
        <dbReference type="PIRSR" id="PIRSR602401-1"/>
    </source>
</evidence>
<dbReference type="GO" id="GO:0016705">
    <property type="term" value="F:oxidoreductase activity, acting on paired donors, with incorporation or reduction of molecular oxygen"/>
    <property type="evidence" value="ECO:0007669"/>
    <property type="project" value="InterPro"/>
</dbReference>
<evidence type="ECO:0000256" key="6">
    <source>
        <dbReference type="ARBA" id="ARBA00023004"/>
    </source>
</evidence>
<evidence type="ECO:0000256" key="4">
    <source>
        <dbReference type="ARBA" id="ARBA00022723"/>
    </source>
</evidence>
<proteinExistence type="inferred from homology"/>
<keyword evidence="4 8" id="KW-0479">Metal-binding</keyword>
<comment type="cofactor">
    <cofactor evidence="1 8">
        <name>heme</name>
        <dbReference type="ChEBI" id="CHEBI:30413"/>
    </cofactor>
</comment>
<dbReference type="PRINTS" id="PR00385">
    <property type="entry name" value="P450"/>
</dbReference>
<accession>A0A2T3YXG7</accession>
<dbReference type="OrthoDB" id="6692864at2759"/>
<dbReference type="Gene3D" id="1.10.630.10">
    <property type="entry name" value="Cytochrome P450"/>
    <property type="match status" value="1"/>
</dbReference>
<dbReference type="SUPFAM" id="SSF48264">
    <property type="entry name" value="Cytochrome P450"/>
    <property type="match status" value="1"/>
</dbReference>
<keyword evidence="3 8" id="KW-0349">Heme</keyword>
<gene>
    <name evidence="10" type="ORF">M441DRAFT_72517</name>
</gene>
<keyword evidence="9" id="KW-0812">Transmembrane</keyword>
<dbReference type="Proteomes" id="UP000240493">
    <property type="component" value="Unassembled WGS sequence"/>
</dbReference>
<keyword evidence="7" id="KW-0503">Monooxygenase</keyword>
<feature type="transmembrane region" description="Helical" evidence="9">
    <location>
        <begin position="62"/>
        <end position="83"/>
    </location>
</feature>
<reference evidence="10 11" key="1">
    <citation type="submission" date="2016-07" db="EMBL/GenBank/DDBJ databases">
        <title>Multiple horizontal gene transfer events from other fungi enriched the ability of initially mycotrophic Trichoderma (Ascomycota) to feed on dead plant biomass.</title>
        <authorList>
            <consortium name="DOE Joint Genome Institute"/>
            <person name="Aerts A."/>
            <person name="Atanasova L."/>
            <person name="Chenthamara K."/>
            <person name="Zhang J."/>
            <person name="Grujic M."/>
            <person name="Henrissat B."/>
            <person name="Kuo A."/>
            <person name="Salamov A."/>
            <person name="Lipzen A."/>
            <person name="Labutti K."/>
            <person name="Barry K."/>
            <person name="Miao Y."/>
            <person name="Rahimi M.J."/>
            <person name="Shen Q."/>
            <person name="Grigoriev I.V."/>
            <person name="Kubicek C.P."/>
            <person name="Druzhinina I.S."/>
        </authorList>
    </citation>
    <scope>NUCLEOTIDE SEQUENCE [LARGE SCALE GENOMIC DNA]</scope>
    <source>
        <strain evidence="10 11">CBS 433.97</strain>
    </source>
</reference>
<keyword evidence="6 8" id="KW-0408">Iron</keyword>